<dbReference type="GO" id="GO:0006354">
    <property type="term" value="P:DNA-templated transcription elongation"/>
    <property type="evidence" value="ECO:0007669"/>
    <property type="project" value="UniProtKB-UniRule"/>
</dbReference>
<comment type="similarity">
    <text evidence="5 7">Belongs to the NusG family.</text>
</comment>
<dbReference type="SMART" id="SM00738">
    <property type="entry name" value="NGN"/>
    <property type="match status" value="1"/>
</dbReference>
<dbReference type="PRINTS" id="PR00338">
    <property type="entry name" value="NUSGTNSCPFCT"/>
</dbReference>
<dbReference type="PANTHER" id="PTHR30265">
    <property type="entry name" value="RHO-INTERACTING TRANSCRIPTION TERMINATION FACTOR NUSG"/>
    <property type="match status" value="1"/>
</dbReference>
<evidence type="ECO:0000313" key="11">
    <source>
        <dbReference type="Proteomes" id="UP000006804"/>
    </source>
</evidence>
<dbReference type="FunFam" id="2.30.30.30:FF:000002">
    <property type="entry name" value="Transcription termination/antitermination factor NusG"/>
    <property type="match status" value="1"/>
</dbReference>
<dbReference type="Gene3D" id="3.30.70.940">
    <property type="entry name" value="NusG, N-terminal domain"/>
    <property type="match status" value="2"/>
</dbReference>
<keyword evidence="1 5" id="KW-0806">Transcription termination</keyword>
<evidence type="ECO:0000256" key="6">
    <source>
        <dbReference type="NCBIfam" id="TIGR00922"/>
    </source>
</evidence>
<feature type="domain" description="NusG-like N-terminal" evidence="8">
    <location>
        <begin position="5"/>
        <end position="285"/>
    </location>
</feature>
<organism evidence="10 11">
    <name type="scientific">Pseudothermotoga thermarum DSM 5069</name>
    <dbReference type="NCBI Taxonomy" id="688269"/>
    <lineage>
        <taxon>Bacteria</taxon>
        <taxon>Thermotogati</taxon>
        <taxon>Thermotogota</taxon>
        <taxon>Thermotogae</taxon>
        <taxon>Thermotogales</taxon>
        <taxon>Thermotogaceae</taxon>
        <taxon>Pseudothermotoga</taxon>
    </lineage>
</organism>
<dbReference type="CDD" id="cd06091">
    <property type="entry name" value="KOW_NusG"/>
    <property type="match status" value="1"/>
</dbReference>
<dbReference type="InterPro" id="IPR015869">
    <property type="entry name" value="Transcrpt_antiterm_NusG_bac_CS"/>
</dbReference>
<evidence type="ECO:0000313" key="10">
    <source>
        <dbReference type="EMBL" id="AEH50940.1"/>
    </source>
</evidence>
<keyword evidence="4 5" id="KW-0804">Transcription</keyword>
<dbReference type="Pfam" id="PF00467">
    <property type="entry name" value="KOW"/>
    <property type="match status" value="1"/>
</dbReference>
<accession>F7YYB9</accession>
<dbReference type="SUPFAM" id="SSF82679">
    <property type="entry name" value="N-utilization substance G protein NusG, N-terminal domain"/>
    <property type="match status" value="2"/>
</dbReference>
<dbReference type="Gene3D" id="2.30.30.30">
    <property type="match status" value="1"/>
</dbReference>
<evidence type="ECO:0000259" key="8">
    <source>
        <dbReference type="SMART" id="SM00738"/>
    </source>
</evidence>
<dbReference type="SUPFAM" id="SSF50104">
    <property type="entry name" value="Translation proteins SH3-like domain"/>
    <property type="match status" value="1"/>
</dbReference>
<dbReference type="PATRIC" id="fig|688269.3.peg.880"/>
<dbReference type="GO" id="GO:0006353">
    <property type="term" value="P:DNA-templated transcription termination"/>
    <property type="evidence" value="ECO:0007669"/>
    <property type="project" value="UniProtKB-UniRule"/>
</dbReference>
<dbReference type="Pfam" id="PF02357">
    <property type="entry name" value="NusG"/>
    <property type="match status" value="1"/>
</dbReference>
<dbReference type="AlphaFoldDB" id="F7YYB9"/>
<keyword evidence="3 5" id="KW-0805">Transcription regulation</keyword>
<evidence type="ECO:0000256" key="7">
    <source>
        <dbReference type="RuleBase" id="RU000538"/>
    </source>
</evidence>
<dbReference type="InterPro" id="IPR006645">
    <property type="entry name" value="NGN-like_dom"/>
</dbReference>
<dbReference type="SMART" id="SM00739">
    <property type="entry name" value="KOW"/>
    <property type="match status" value="1"/>
</dbReference>
<evidence type="ECO:0000256" key="5">
    <source>
        <dbReference type="HAMAP-Rule" id="MF_00948"/>
    </source>
</evidence>
<evidence type="ECO:0000256" key="2">
    <source>
        <dbReference type="ARBA" id="ARBA00022814"/>
    </source>
</evidence>
<gene>
    <name evidence="5" type="primary">nusG</name>
    <name evidence="10" type="ORF">Theth_0856</name>
</gene>
<proteinExistence type="inferred from homology"/>
<dbReference type="HOGENOM" id="CLU_778296_0_0_0"/>
<sequence>MIAVRKKWYVLWTMAGLEQAAKEHLEAKIKSAKAERLFGRIVIPEEVIIDATSKSLKRITVSPNAKLYVKNGSDVNKGDLLAEEPPIHARHSGTIVSVRNYRKVTIETIDKKYSKTYYLPEGSKLESGIKVGARIRQGMPLTKDLEVISEIDGKIVENERVKRVEIQQENGEIDVYHIPIQVFDSEKVYKGKHVRNGELLAEGRKIYAPSSGRVEIADLGTRKEIRIAKTQRRRLFPGYIFVEMIMNDETWQFARSVPNIIDFVSSGGQPLELKPKEVRAILRLAGLESYEERAKPSKVEIDFQVGDVVKIISGPFEDFAGVVREVDPEKQELKVAVTIFGRETPVVVKTSEVEKIT</sequence>
<dbReference type="GO" id="GO:0005829">
    <property type="term" value="C:cytosol"/>
    <property type="evidence" value="ECO:0007669"/>
    <property type="project" value="UniProtKB-ARBA"/>
</dbReference>
<dbReference type="GO" id="GO:0032784">
    <property type="term" value="P:regulation of DNA-templated transcription elongation"/>
    <property type="evidence" value="ECO:0007669"/>
    <property type="project" value="InterPro"/>
</dbReference>
<name>F7YYB9_9THEM</name>
<dbReference type="InterPro" id="IPR008991">
    <property type="entry name" value="Translation_prot_SH3-like_sf"/>
</dbReference>
<evidence type="ECO:0000256" key="1">
    <source>
        <dbReference type="ARBA" id="ARBA00022472"/>
    </source>
</evidence>
<dbReference type="InterPro" id="IPR005824">
    <property type="entry name" value="KOW"/>
</dbReference>
<dbReference type="InterPro" id="IPR001062">
    <property type="entry name" value="Transcrpt_antiterm_NusG"/>
</dbReference>
<dbReference type="eggNOG" id="COG0250">
    <property type="taxonomic scope" value="Bacteria"/>
</dbReference>
<comment type="function">
    <text evidence="5 7">Participates in transcription elongation, termination and antitermination.</text>
</comment>
<reference evidence="10 11" key="1">
    <citation type="submission" date="2010-11" db="EMBL/GenBank/DDBJ databases">
        <title>The complete genome of Thermotoga thermarum DSM 5069.</title>
        <authorList>
            <consortium name="US DOE Joint Genome Institute (JGI-PGF)"/>
            <person name="Lucas S."/>
            <person name="Copeland A."/>
            <person name="Lapidus A."/>
            <person name="Bruce D."/>
            <person name="Goodwin L."/>
            <person name="Pitluck S."/>
            <person name="Kyrpides N."/>
            <person name="Mavromatis K."/>
            <person name="Ivanova N."/>
            <person name="Zeytun A."/>
            <person name="Brettin T."/>
            <person name="Detter J.C."/>
            <person name="Tapia R."/>
            <person name="Han C."/>
            <person name="Land M."/>
            <person name="Hauser L."/>
            <person name="Markowitz V."/>
            <person name="Cheng J.-F."/>
            <person name="Hugenholtz P."/>
            <person name="Woyke T."/>
            <person name="Wu D."/>
            <person name="Spring S."/>
            <person name="Schroeder M."/>
            <person name="Brambilla E."/>
            <person name="Klenk H.-P."/>
            <person name="Eisen J.A."/>
        </authorList>
    </citation>
    <scope>NUCLEOTIDE SEQUENCE [LARGE SCALE GENOMIC DNA]</scope>
    <source>
        <strain evidence="10 11">DSM 5069</strain>
    </source>
</reference>
<dbReference type="InterPro" id="IPR043425">
    <property type="entry name" value="NusG-like"/>
</dbReference>
<dbReference type="PROSITE" id="PS01014">
    <property type="entry name" value="NUSG"/>
    <property type="match status" value="1"/>
</dbReference>
<keyword evidence="11" id="KW-1185">Reference proteome</keyword>
<dbReference type="GO" id="GO:0031564">
    <property type="term" value="P:transcription antitermination"/>
    <property type="evidence" value="ECO:0007669"/>
    <property type="project" value="UniProtKB-UniRule"/>
</dbReference>
<dbReference type="Proteomes" id="UP000006804">
    <property type="component" value="Chromosome"/>
</dbReference>
<feature type="domain" description="KOW" evidence="9">
    <location>
        <begin position="302"/>
        <end position="329"/>
    </location>
</feature>
<keyword evidence="2 5" id="KW-0889">Transcription antitermination</keyword>
<evidence type="ECO:0000259" key="9">
    <source>
        <dbReference type="SMART" id="SM00739"/>
    </source>
</evidence>
<dbReference type="Pfam" id="PF18298">
    <property type="entry name" value="NusG_add"/>
    <property type="match status" value="1"/>
</dbReference>
<dbReference type="KEGG" id="tta:Theth_0856"/>
<dbReference type="PANTHER" id="PTHR30265:SF2">
    <property type="entry name" value="TRANSCRIPTION TERMINATION_ANTITERMINATION PROTEIN NUSG"/>
    <property type="match status" value="1"/>
</dbReference>
<dbReference type="STRING" id="688269.Theth_0856"/>
<protein>
    <recommendedName>
        <fullName evidence="5 6">Transcription termination/antitermination protein NusG</fullName>
    </recommendedName>
</protein>
<dbReference type="InterPro" id="IPR014722">
    <property type="entry name" value="Rib_uL2_dom2"/>
</dbReference>
<dbReference type="HAMAP" id="MF_00948">
    <property type="entry name" value="NusG"/>
    <property type="match status" value="1"/>
</dbReference>
<evidence type="ECO:0000256" key="3">
    <source>
        <dbReference type="ARBA" id="ARBA00023015"/>
    </source>
</evidence>
<dbReference type="EMBL" id="CP002351">
    <property type="protein sequence ID" value="AEH50940.1"/>
    <property type="molecule type" value="Genomic_DNA"/>
</dbReference>
<dbReference type="InterPro" id="IPR040473">
    <property type="entry name" value="NusG_add"/>
</dbReference>
<dbReference type="NCBIfam" id="TIGR00922">
    <property type="entry name" value="nusG"/>
    <property type="match status" value="1"/>
</dbReference>
<dbReference type="InterPro" id="IPR036735">
    <property type="entry name" value="NGN_dom_sf"/>
</dbReference>
<evidence type="ECO:0000256" key="4">
    <source>
        <dbReference type="ARBA" id="ARBA00023163"/>
    </source>
</evidence>